<feature type="transmembrane region" description="Helical" evidence="9">
    <location>
        <begin position="94"/>
        <end position="113"/>
    </location>
</feature>
<keyword evidence="5 9" id="KW-0812">Transmembrane</keyword>
<dbReference type="GO" id="GO:0015605">
    <property type="term" value="F:organophosphate ester transmembrane transporter activity"/>
    <property type="evidence" value="ECO:0007669"/>
    <property type="project" value="UniProtKB-ARBA"/>
</dbReference>
<feature type="transmembrane region" description="Helical" evidence="9">
    <location>
        <begin position="367"/>
        <end position="384"/>
    </location>
</feature>
<evidence type="ECO:0000256" key="4">
    <source>
        <dbReference type="ARBA" id="ARBA00022640"/>
    </source>
</evidence>
<evidence type="ECO:0000256" key="5">
    <source>
        <dbReference type="ARBA" id="ARBA00022692"/>
    </source>
</evidence>
<dbReference type="NCBIfam" id="TIGR00817">
    <property type="entry name" value="tpt"/>
    <property type="match status" value="1"/>
</dbReference>
<feature type="transmembrane region" description="Helical" evidence="9">
    <location>
        <begin position="157"/>
        <end position="175"/>
    </location>
</feature>
<evidence type="ECO:0000256" key="3">
    <source>
        <dbReference type="ARBA" id="ARBA00022528"/>
    </source>
</evidence>
<dbReference type="Gramene" id="OE9A081254T1">
    <property type="protein sequence ID" value="OE9A081254C1"/>
    <property type="gene ID" value="OE9A081254"/>
</dbReference>
<comment type="caution">
    <text evidence="11">The sequence shown here is derived from an EMBL/GenBank/DDBJ whole genome shotgun (WGS) entry which is preliminary data.</text>
</comment>
<dbReference type="AlphaFoldDB" id="A0A8S0Q6L0"/>
<organism evidence="11 12">
    <name type="scientific">Olea europaea subsp. europaea</name>
    <dbReference type="NCBI Taxonomy" id="158383"/>
    <lineage>
        <taxon>Eukaryota</taxon>
        <taxon>Viridiplantae</taxon>
        <taxon>Streptophyta</taxon>
        <taxon>Embryophyta</taxon>
        <taxon>Tracheophyta</taxon>
        <taxon>Spermatophyta</taxon>
        <taxon>Magnoliopsida</taxon>
        <taxon>eudicotyledons</taxon>
        <taxon>Gunneridae</taxon>
        <taxon>Pentapetalae</taxon>
        <taxon>asterids</taxon>
        <taxon>lamiids</taxon>
        <taxon>Lamiales</taxon>
        <taxon>Oleaceae</taxon>
        <taxon>Oleeae</taxon>
        <taxon>Olea</taxon>
    </lineage>
</organism>
<dbReference type="PANTHER" id="PTHR11132">
    <property type="entry name" value="SOLUTE CARRIER FAMILY 35"/>
    <property type="match status" value="1"/>
</dbReference>
<gene>
    <name evidence="11" type="ORF">OLEA9_A081254</name>
</gene>
<keyword evidence="2" id="KW-0813">Transport</keyword>
<keyword evidence="6" id="KW-0809">Transit peptide</keyword>
<dbReference type="GO" id="GO:0015120">
    <property type="term" value="F:phosphoglycerate transmembrane transporter activity"/>
    <property type="evidence" value="ECO:0007669"/>
    <property type="project" value="UniProtKB-ARBA"/>
</dbReference>
<dbReference type="InterPro" id="IPR004696">
    <property type="entry name" value="Tpt_PEP_transl"/>
</dbReference>
<accession>A0A8S0Q6L0</accession>
<reference evidence="11 12" key="1">
    <citation type="submission" date="2019-12" db="EMBL/GenBank/DDBJ databases">
        <authorList>
            <person name="Alioto T."/>
            <person name="Alioto T."/>
            <person name="Gomez Garrido J."/>
        </authorList>
    </citation>
    <scope>NUCLEOTIDE SEQUENCE [LARGE SCALE GENOMIC DNA]</scope>
</reference>
<evidence type="ECO:0000256" key="2">
    <source>
        <dbReference type="ARBA" id="ARBA00022448"/>
    </source>
</evidence>
<dbReference type="Proteomes" id="UP000594638">
    <property type="component" value="Unassembled WGS sequence"/>
</dbReference>
<protein>
    <submittedName>
        <fullName evidence="11">Triose phosphate phosphate translocator, non-green plastid, chloroplastic-like</fullName>
    </submittedName>
</protein>
<feature type="transmembrane region" description="Helical" evidence="9">
    <location>
        <begin position="312"/>
        <end position="331"/>
    </location>
</feature>
<keyword evidence="4" id="KW-0934">Plastid</keyword>
<dbReference type="InterPro" id="IPR050186">
    <property type="entry name" value="TPT_transporter"/>
</dbReference>
<sequence length="396" mass="44047">MQSPTISYSPSISVSTKHQKFQSYSLYRFNFSTSRKLCFINDSSLNPVDCSARLKGWFLGSRRPSKQVSVRAISVPESPDASESPKSSSARDTLVLGTLFGLWYLFNVYFNIYDKQVLEVFPYPLTITLVQLAVGTLLVIFMWIFNLYKRPKLSSRQLATILPLAVMHTLGHLFTNMSLGKVSVSFTHTIKATEPFFSVVLSAMFIGEFPTIWVVSSLLPIVGGVVLASMTEASFNWAGFWSAMASNLTNQSRNVLSKKFMANKEDSLDNITLFSLITIMSFILLAPAAIFIEGVKFTPSFLQSTGLNVREIYIRSLIAALCFHAYQQIAYMILQRVSPVTHSVGNCVKRVVVIVSSVLFFRTPVSLINTLGTGIALAGVFLYSRAKRIKLKPKTA</sequence>
<feature type="transmembrane region" description="Helical" evidence="9">
    <location>
        <begin position="125"/>
        <end position="145"/>
    </location>
</feature>
<feature type="domain" description="Sugar phosphate transporter" evidence="10">
    <location>
        <begin position="95"/>
        <end position="384"/>
    </location>
</feature>
<dbReference type="Pfam" id="PF03151">
    <property type="entry name" value="TPT"/>
    <property type="match status" value="1"/>
</dbReference>
<dbReference type="InterPro" id="IPR037185">
    <property type="entry name" value="EmrE-like"/>
</dbReference>
<evidence type="ECO:0000256" key="6">
    <source>
        <dbReference type="ARBA" id="ARBA00022946"/>
    </source>
</evidence>
<comment type="subcellular location">
    <subcellularLocation>
        <location evidence="1">Plastid</location>
        <location evidence="1">Chloroplast membrane</location>
        <topology evidence="1">Multi-pass membrane protein</topology>
    </subcellularLocation>
</comment>
<evidence type="ECO:0000256" key="7">
    <source>
        <dbReference type="ARBA" id="ARBA00022989"/>
    </source>
</evidence>
<evidence type="ECO:0000256" key="8">
    <source>
        <dbReference type="ARBA" id="ARBA00023136"/>
    </source>
</evidence>
<evidence type="ECO:0000313" key="12">
    <source>
        <dbReference type="Proteomes" id="UP000594638"/>
    </source>
</evidence>
<keyword evidence="7 9" id="KW-1133">Transmembrane helix</keyword>
<evidence type="ECO:0000313" key="11">
    <source>
        <dbReference type="EMBL" id="CAA2960438.1"/>
    </source>
</evidence>
<evidence type="ECO:0000256" key="9">
    <source>
        <dbReference type="SAM" id="Phobius"/>
    </source>
</evidence>
<dbReference type="EMBL" id="CACTIH010000404">
    <property type="protein sequence ID" value="CAA2960438.1"/>
    <property type="molecule type" value="Genomic_DNA"/>
</dbReference>
<keyword evidence="8 9" id="KW-0472">Membrane</keyword>
<feature type="transmembrane region" description="Helical" evidence="9">
    <location>
        <begin position="271"/>
        <end position="292"/>
    </location>
</feature>
<proteinExistence type="predicted"/>
<name>A0A8S0Q6L0_OLEEU</name>
<dbReference type="OrthoDB" id="6418713at2759"/>
<evidence type="ECO:0000259" key="10">
    <source>
        <dbReference type="Pfam" id="PF03151"/>
    </source>
</evidence>
<keyword evidence="12" id="KW-1185">Reference proteome</keyword>
<feature type="transmembrane region" description="Helical" evidence="9">
    <location>
        <begin position="195"/>
        <end position="228"/>
    </location>
</feature>
<dbReference type="GO" id="GO:0031969">
    <property type="term" value="C:chloroplast membrane"/>
    <property type="evidence" value="ECO:0007669"/>
    <property type="project" value="UniProtKB-SubCell"/>
</dbReference>
<dbReference type="SUPFAM" id="SSF103481">
    <property type="entry name" value="Multidrug resistance efflux transporter EmrE"/>
    <property type="match status" value="2"/>
</dbReference>
<dbReference type="InterPro" id="IPR004853">
    <property type="entry name" value="Sugar_P_trans_dom"/>
</dbReference>
<keyword evidence="3" id="KW-0150">Chloroplast</keyword>
<evidence type="ECO:0000256" key="1">
    <source>
        <dbReference type="ARBA" id="ARBA00004508"/>
    </source>
</evidence>